<keyword evidence="1" id="KW-0540">Nuclease</keyword>
<dbReference type="Proteomes" id="UP000732193">
    <property type="component" value="Unassembled WGS sequence"/>
</dbReference>
<name>A0AAE3B5J0_9RHOB</name>
<sequence length="113" mass="13432">MARPPRLCTCGKIVAHNQRCECQTMQTRQRNKRHDRKRPTAAQRGYNNAWRKARDAFLKINDRCAWPRCGALATVVDHIVAHRGDKVRFWDRSNWQPLCKPCHDRRKQKQERA</sequence>
<comment type="caution">
    <text evidence="7">The sequence shown here is derived from an EMBL/GenBank/DDBJ whole genome shotgun (WGS) entry which is preliminary data.</text>
</comment>
<keyword evidence="2" id="KW-0378">Hydrolase</keyword>
<dbReference type="GO" id="GO:0016787">
    <property type="term" value="F:hydrolase activity"/>
    <property type="evidence" value="ECO:0007669"/>
    <property type="project" value="UniProtKB-KW"/>
</dbReference>
<dbReference type="Pfam" id="PF01844">
    <property type="entry name" value="HNH"/>
    <property type="match status" value="1"/>
</dbReference>
<dbReference type="PANTHER" id="PTHR41286">
    <property type="entry name" value="HNH NUCLEASE YAJD-RELATED"/>
    <property type="match status" value="1"/>
</dbReference>
<evidence type="ECO:0000256" key="2">
    <source>
        <dbReference type="ARBA" id="ARBA00022801"/>
    </source>
</evidence>
<dbReference type="SMART" id="SM00507">
    <property type="entry name" value="HNHc"/>
    <property type="match status" value="1"/>
</dbReference>
<dbReference type="AlphaFoldDB" id="A0AAE3B5J0"/>
<proteinExistence type="inferred from homology"/>
<dbReference type="GO" id="GO:0005829">
    <property type="term" value="C:cytosol"/>
    <property type="evidence" value="ECO:0007669"/>
    <property type="project" value="TreeGrafter"/>
</dbReference>
<reference evidence="7 8" key="1">
    <citation type="submission" date="2021-01" db="EMBL/GenBank/DDBJ databases">
        <title>Diatom-associated Roseobacters Show Island Model of Population Structure.</title>
        <authorList>
            <person name="Qu L."/>
            <person name="Feng X."/>
            <person name="Chen Y."/>
            <person name="Li L."/>
            <person name="Wang X."/>
            <person name="Hu Z."/>
            <person name="Wang H."/>
            <person name="Luo H."/>
        </authorList>
    </citation>
    <scope>NUCLEOTIDE SEQUENCE [LARGE SCALE GENOMIC DNA]</scope>
    <source>
        <strain evidence="7 8">TR60-84</strain>
    </source>
</reference>
<evidence type="ECO:0000256" key="5">
    <source>
        <dbReference type="SAM" id="MobiDB-lite"/>
    </source>
</evidence>
<evidence type="ECO:0000313" key="8">
    <source>
        <dbReference type="Proteomes" id="UP000732193"/>
    </source>
</evidence>
<keyword evidence="7" id="KW-0255">Endonuclease</keyword>
<dbReference type="InterPro" id="IPR003615">
    <property type="entry name" value="HNH_nuc"/>
</dbReference>
<evidence type="ECO:0000313" key="7">
    <source>
        <dbReference type="EMBL" id="MBM1713188.1"/>
    </source>
</evidence>
<evidence type="ECO:0000256" key="3">
    <source>
        <dbReference type="ARBA" id="ARBA00038412"/>
    </source>
</evidence>
<dbReference type="RefSeq" id="WP_203241612.1">
    <property type="nucleotide sequence ID" value="NZ_JAFBRH010000001.1"/>
</dbReference>
<dbReference type="CDD" id="cd00085">
    <property type="entry name" value="HNHc"/>
    <property type="match status" value="1"/>
</dbReference>
<organism evidence="7 8">
    <name type="scientific">Sulfitobacter geojensis</name>
    <dbReference type="NCBI Taxonomy" id="1342299"/>
    <lineage>
        <taxon>Bacteria</taxon>
        <taxon>Pseudomonadati</taxon>
        <taxon>Pseudomonadota</taxon>
        <taxon>Alphaproteobacteria</taxon>
        <taxon>Rhodobacterales</taxon>
        <taxon>Roseobacteraceae</taxon>
        <taxon>Sulfitobacter</taxon>
    </lineage>
</organism>
<dbReference type="Gene3D" id="1.10.30.50">
    <property type="match status" value="1"/>
</dbReference>
<accession>A0AAE3B5J0</accession>
<protein>
    <recommendedName>
        <fullName evidence="4">Putative HNH nuclease YajD</fullName>
    </recommendedName>
</protein>
<dbReference type="InterPro" id="IPR002711">
    <property type="entry name" value="HNH"/>
</dbReference>
<dbReference type="PANTHER" id="PTHR41286:SF1">
    <property type="entry name" value="HNH NUCLEASE YAJD-RELATED"/>
    <property type="match status" value="1"/>
</dbReference>
<dbReference type="GO" id="GO:0003676">
    <property type="term" value="F:nucleic acid binding"/>
    <property type="evidence" value="ECO:0007669"/>
    <property type="project" value="InterPro"/>
</dbReference>
<evidence type="ECO:0000259" key="6">
    <source>
        <dbReference type="SMART" id="SM00507"/>
    </source>
</evidence>
<evidence type="ECO:0000256" key="1">
    <source>
        <dbReference type="ARBA" id="ARBA00022722"/>
    </source>
</evidence>
<dbReference type="GO" id="GO:0008270">
    <property type="term" value="F:zinc ion binding"/>
    <property type="evidence" value="ECO:0007669"/>
    <property type="project" value="InterPro"/>
</dbReference>
<feature type="domain" description="HNH nuclease" evidence="6">
    <location>
        <begin position="53"/>
        <end position="104"/>
    </location>
</feature>
<gene>
    <name evidence="7" type="ORF">JQV55_06410</name>
</gene>
<dbReference type="GO" id="GO:0004519">
    <property type="term" value="F:endonuclease activity"/>
    <property type="evidence" value="ECO:0007669"/>
    <property type="project" value="UniProtKB-KW"/>
</dbReference>
<feature type="compositionally biased region" description="Basic residues" evidence="5">
    <location>
        <begin position="29"/>
        <end position="39"/>
    </location>
</feature>
<feature type="region of interest" description="Disordered" evidence="5">
    <location>
        <begin position="25"/>
        <end position="46"/>
    </location>
</feature>
<keyword evidence="8" id="KW-1185">Reference proteome</keyword>
<comment type="similarity">
    <text evidence="3">Belongs to the HNH nuclease family.</text>
</comment>
<evidence type="ECO:0000256" key="4">
    <source>
        <dbReference type="ARBA" id="ARBA00040194"/>
    </source>
</evidence>
<dbReference type="EMBL" id="JAFBRM010000001">
    <property type="protein sequence ID" value="MBM1713188.1"/>
    <property type="molecule type" value="Genomic_DNA"/>
</dbReference>